<organism evidence="1 2">
    <name type="scientific">Acaulospora morrowiae</name>
    <dbReference type="NCBI Taxonomy" id="94023"/>
    <lineage>
        <taxon>Eukaryota</taxon>
        <taxon>Fungi</taxon>
        <taxon>Fungi incertae sedis</taxon>
        <taxon>Mucoromycota</taxon>
        <taxon>Glomeromycotina</taxon>
        <taxon>Glomeromycetes</taxon>
        <taxon>Diversisporales</taxon>
        <taxon>Acaulosporaceae</taxon>
        <taxon>Acaulospora</taxon>
    </lineage>
</organism>
<accession>A0A9N9I509</accession>
<proteinExistence type="predicted"/>
<gene>
    <name evidence="1" type="ORF">AMORRO_LOCUS13322</name>
</gene>
<reference evidence="1" key="1">
    <citation type="submission" date="2021-06" db="EMBL/GenBank/DDBJ databases">
        <authorList>
            <person name="Kallberg Y."/>
            <person name="Tangrot J."/>
            <person name="Rosling A."/>
        </authorList>
    </citation>
    <scope>NUCLEOTIDE SEQUENCE</scope>
    <source>
        <strain evidence="1">CL551</strain>
    </source>
</reference>
<dbReference type="Proteomes" id="UP000789342">
    <property type="component" value="Unassembled WGS sequence"/>
</dbReference>
<feature type="non-terminal residue" evidence="1">
    <location>
        <position position="96"/>
    </location>
</feature>
<dbReference type="AlphaFoldDB" id="A0A9N9I509"/>
<dbReference type="OrthoDB" id="1728974at2759"/>
<comment type="caution">
    <text evidence="1">The sequence shown here is derived from an EMBL/GenBank/DDBJ whole genome shotgun (WGS) entry which is preliminary data.</text>
</comment>
<dbReference type="EMBL" id="CAJVPV010022373">
    <property type="protein sequence ID" value="CAG8720690.1"/>
    <property type="molecule type" value="Genomic_DNA"/>
</dbReference>
<evidence type="ECO:0000313" key="2">
    <source>
        <dbReference type="Proteomes" id="UP000789342"/>
    </source>
</evidence>
<name>A0A9N9I509_9GLOM</name>
<evidence type="ECO:0000313" key="1">
    <source>
        <dbReference type="EMBL" id="CAG8720690.1"/>
    </source>
</evidence>
<keyword evidence="2" id="KW-1185">Reference proteome</keyword>
<sequence length="96" mass="11401">MPNELRQLFAIVLVWGNINNPSLLWNQYKEHLYEDLVCSYSTEVTLILTYQDINKKLVQFQKSLEKDFCILHPTTTDILNYVEQVDNDYENDISEK</sequence>
<protein>
    <submittedName>
        <fullName evidence="1">119_t:CDS:1</fullName>
    </submittedName>
</protein>